<reference evidence="4 5" key="1">
    <citation type="journal article" date="2024" name="bioRxiv">
        <title>A reference genome for Trichogramma kaykai: A tiny desert-dwelling parasitoid wasp with competing sex-ratio distorters.</title>
        <authorList>
            <person name="Culotta J."/>
            <person name="Lindsey A.R."/>
        </authorList>
    </citation>
    <scope>NUCLEOTIDE SEQUENCE [LARGE SCALE GENOMIC DNA]</scope>
    <source>
        <strain evidence="4 5">KSX58</strain>
    </source>
</reference>
<comment type="subcellular location">
    <subcellularLocation>
        <location evidence="1 2">Nucleus</location>
    </subcellularLocation>
</comment>
<evidence type="ECO:0000256" key="2">
    <source>
        <dbReference type="PROSITE-ProRule" id="PRU00320"/>
    </source>
</evidence>
<dbReference type="PROSITE" id="PS50960">
    <property type="entry name" value="HTH_PSQ"/>
    <property type="match status" value="1"/>
</dbReference>
<evidence type="ECO:0000313" key="4">
    <source>
        <dbReference type="EMBL" id="KAL3390790.1"/>
    </source>
</evidence>
<keyword evidence="5" id="KW-1185">Reference proteome</keyword>
<dbReference type="GO" id="GO:0003677">
    <property type="term" value="F:DNA binding"/>
    <property type="evidence" value="ECO:0007669"/>
    <property type="project" value="UniProtKB-UniRule"/>
</dbReference>
<dbReference type="SUPFAM" id="SSF46689">
    <property type="entry name" value="Homeodomain-like"/>
    <property type="match status" value="1"/>
</dbReference>
<dbReference type="Gene3D" id="1.10.10.60">
    <property type="entry name" value="Homeodomain-like"/>
    <property type="match status" value="1"/>
</dbReference>
<evidence type="ECO:0000256" key="1">
    <source>
        <dbReference type="ARBA" id="ARBA00004123"/>
    </source>
</evidence>
<gene>
    <name evidence="4" type="ORF">TKK_014506</name>
</gene>
<dbReference type="InterPro" id="IPR009057">
    <property type="entry name" value="Homeodomain-like_sf"/>
</dbReference>
<accession>A0ABD2WCH7</accession>
<feature type="DNA-binding region" description="H-T-H motif" evidence="2">
    <location>
        <begin position="30"/>
        <end position="50"/>
    </location>
</feature>
<dbReference type="Proteomes" id="UP001627154">
    <property type="component" value="Unassembled WGS sequence"/>
</dbReference>
<organism evidence="4 5">
    <name type="scientific">Trichogramma kaykai</name>
    <dbReference type="NCBI Taxonomy" id="54128"/>
    <lineage>
        <taxon>Eukaryota</taxon>
        <taxon>Metazoa</taxon>
        <taxon>Ecdysozoa</taxon>
        <taxon>Arthropoda</taxon>
        <taxon>Hexapoda</taxon>
        <taxon>Insecta</taxon>
        <taxon>Pterygota</taxon>
        <taxon>Neoptera</taxon>
        <taxon>Endopterygota</taxon>
        <taxon>Hymenoptera</taxon>
        <taxon>Apocrita</taxon>
        <taxon>Proctotrupomorpha</taxon>
        <taxon>Chalcidoidea</taxon>
        <taxon>Trichogrammatidae</taxon>
        <taxon>Trichogramma</taxon>
    </lineage>
</organism>
<dbReference type="InterPro" id="IPR050863">
    <property type="entry name" value="CenT-Element_Derived"/>
</dbReference>
<dbReference type="InterPro" id="IPR004875">
    <property type="entry name" value="DDE_SF_endonuclease_dom"/>
</dbReference>
<proteinExistence type="predicted"/>
<name>A0ABD2WCH7_9HYME</name>
<dbReference type="PANTHER" id="PTHR19303:SF74">
    <property type="entry name" value="POGO TRANSPOSABLE ELEMENT WITH KRAB DOMAIN"/>
    <property type="match status" value="1"/>
</dbReference>
<protein>
    <recommendedName>
        <fullName evidence="3">HTH psq-type domain-containing protein</fullName>
    </recommendedName>
</protein>
<dbReference type="Pfam" id="PF03184">
    <property type="entry name" value="DDE_1"/>
    <property type="match status" value="1"/>
</dbReference>
<sequence length="542" mass="63270">MVKSARRIRVSYTQENLEKAITAVKAGASVNEASRKYRIPRSTLYIKVYSTLDIHKPGSTPLLSQEDEKKLIKWFDYMFTLERPVTKDHLINSVALLAKLSKKNIYNAGRPCDYWCECFYRRHGNLKEKMQKSAVKSKCEPNKITLMRWFDRILNQLHVMNLTDIDPTRVFNIGETILPLNPKSSQINRIYERKGLVLIAGNVVGHMVPPMILLDFESTDDLTKSPQNWVIRQSHGAWLDSEIFKEYIQDIFYPWLVKNNTQFPVILYLDSHVQFLTQPLTEFFQNRQITVFVLPYNTTEFLQPLDIGLFKFIEQFWEKIVHIFKIENKMDYVRPIDFILLLKELFDNISIDELMSESFQKSGLYPLSDIVIENTNLSLQKDEKEDDERIHRSSSSNTLLKSIEKLIDPLTLSTFRCLLNVDKWEGNPADENLFYLWRKVYNKNKTGSHCSKNTNLNAEENCLSSRELSFNEDIFDLPLRSADMPQNEQHTSFEENIEIRDVNTISETCDVEEFISPINVIVANSNDSLTLDPIEFNYPELL</sequence>
<keyword evidence="2" id="KW-0238">DNA-binding</keyword>
<comment type="caution">
    <text evidence="4">The sequence shown here is derived from an EMBL/GenBank/DDBJ whole genome shotgun (WGS) entry which is preliminary data.</text>
</comment>
<keyword evidence="2" id="KW-0539">Nucleus</keyword>
<evidence type="ECO:0000313" key="5">
    <source>
        <dbReference type="Proteomes" id="UP001627154"/>
    </source>
</evidence>
<evidence type="ECO:0000259" key="3">
    <source>
        <dbReference type="PROSITE" id="PS50960"/>
    </source>
</evidence>
<dbReference type="PANTHER" id="PTHR19303">
    <property type="entry name" value="TRANSPOSON"/>
    <property type="match status" value="1"/>
</dbReference>
<dbReference type="GO" id="GO:0005634">
    <property type="term" value="C:nucleus"/>
    <property type="evidence" value="ECO:0007669"/>
    <property type="project" value="UniProtKB-SubCell"/>
</dbReference>
<dbReference type="AlphaFoldDB" id="A0ABD2WCH7"/>
<dbReference type="EMBL" id="JBJJXI010000116">
    <property type="protein sequence ID" value="KAL3390790.1"/>
    <property type="molecule type" value="Genomic_DNA"/>
</dbReference>
<feature type="domain" description="HTH psq-type" evidence="3">
    <location>
        <begin position="3"/>
        <end position="54"/>
    </location>
</feature>
<dbReference type="InterPro" id="IPR007889">
    <property type="entry name" value="HTH_Psq"/>
</dbReference>
<dbReference type="Pfam" id="PF05225">
    <property type="entry name" value="HTH_psq"/>
    <property type="match status" value="1"/>
</dbReference>